<dbReference type="Pfam" id="PF07593">
    <property type="entry name" value="UnbV_ASPIC"/>
    <property type="match status" value="1"/>
</dbReference>
<dbReference type="PANTHER" id="PTHR16026:SF0">
    <property type="entry name" value="CARTILAGE ACIDIC PROTEIN 1"/>
    <property type="match status" value="1"/>
</dbReference>
<accession>A0A831QMY7</accession>
<dbReference type="Proteomes" id="UP000886191">
    <property type="component" value="Unassembled WGS sequence"/>
</dbReference>
<name>A0A831QMY7_9FLAO</name>
<keyword evidence="1" id="KW-0732">Signal</keyword>
<reference evidence="3" key="1">
    <citation type="journal article" date="2020" name="mSystems">
        <title>Genome- and Community-Level Interaction Insights into Carbon Utilization and Element Cycling Functions of Hydrothermarchaeota in Hydrothermal Sediment.</title>
        <authorList>
            <person name="Zhou Z."/>
            <person name="Liu Y."/>
            <person name="Xu W."/>
            <person name="Pan J."/>
            <person name="Luo Z.H."/>
            <person name="Li M."/>
        </authorList>
    </citation>
    <scope>NUCLEOTIDE SEQUENCE [LARGE SCALE GENOMIC DNA]</scope>
    <source>
        <strain evidence="3">HyVt-345</strain>
    </source>
</reference>
<proteinExistence type="predicted"/>
<sequence>MIRIEYTFLGFSILFFLFNFQVSGQIQFEDVTEKAGLVEPLKGMMGHGAAWGDVNGDGFPDLFVGTFSDRPDSIYNVRGHITGPAPDKLLISQGDGTFKEIKDSPIRVAGRNSGAVFADFDNDGDLDLVTTHQSFEGTKHQKPNNFIYDNDGLGNFTDVTEESGLDFGWPFLGRNAFVFDYDGDGLLDLLMQEDFLRADVSGGDSRLMKNIGSLKFEDVTAKANLPHGYRTGLYGLGGVVGDINGDGWPDIFFAHSCRMFINDRNGEFHEKVYRMVEKKYTDPGTTNPNWTCGADFADIDNDGDMDLVMGEHYTGNDVIDRLFVFLNEGNDENGDPILNDVTKESGIKAPEWRAPNLQLHDFDNDGLVDLMVTNFTSFLYKNNGLEDGIPQFAEPLTSGAKEGLGYWASGPLADYDRDGRVDFFGAEWEPEAPSLLLRNVTPNAENYLDVILNLQKSANRNGIGAKVEIFQKGRLGIKEGLLGTRIISVSTGYSSAYEAIAHFGLPSQQNVDVKVTMPTDGKVHMKKNVSPNQLFVLRE</sequence>
<dbReference type="InterPro" id="IPR027039">
    <property type="entry name" value="Crtac1"/>
</dbReference>
<dbReference type="InterPro" id="IPR011519">
    <property type="entry name" value="UnbV_ASPIC"/>
</dbReference>
<organism evidence="3">
    <name type="scientific">Pricia antarctica</name>
    <dbReference type="NCBI Taxonomy" id="641691"/>
    <lineage>
        <taxon>Bacteria</taxon>
        <taxon>Pseudomonadati</taxon>
        <taxon>Bacteroidota</taxon>
        <taxon>Flavobacteriia</taxon>
        <taxon>Flavobacteriales</taxon>
        <taxon>Flavobacteriaceae</taxon>
        <taxon>Pricia</taxon>
    </lineage>
</organism>
<dbReference type="InterPro" id="IPR013517">
    <property type="entry name" value="FG-GAP"/>
</dbReference>
<dbReference type="AlphaFoldDB" id="A0A831QMY7"/>
<evidence type="ECO:0000259" key="2">
    <source>
        <dbReference type="Pfam" id="PF07593"/>
    </source>
</evidence>
<protein>
    <submittedName>
        <fullName evidence="3">CRTAC1 family protein</fullName>
    </submittedName>
</protein>
<dbReference type="SUPFAM" id="SSF69318">
    <property type="entry name" value="Integrin alpha N-terminal domain"/>
    <property type="match status" value="2"/>
</dbReference>
<evidence type="ECO:0000313" key="3">
    <source>
        <dbReference type="EMBL" id="HEA21148.1"/>
    </source>
</evidence>
<gene>
    <name evidence="3" type="ORF">ENH87_09545</name>
</gene>
<evidence type="ECO:0000256" key="1">
    <source>
        <dbReference type="ARBA" id="ARBA00022729"/>
    </source>
</evidence>
<dbReference type="Gene3D" id="2.130.10.130">
    <property type="entry name" value="Integrin alpha, N-terminal"/>
    <property type="match status" value="2"/>
</dbReference>
<dbReference type="Pfam" id="PF13517">
    <property type="entry name" value="FG-GAP_3"/>
    <property type="match status" value="2"/>
</dbReference>
<dbReference type="PANTHER" id="PTHR16026">
    <property type="entry name" value="CARTILAGE ACIDIC PROTEIN 1"/>
    <property type="match status" value="1"/>
</dbReference>
<dbReference type="InterPro" id="IPR028994">
    <property type="entry name" value="Integrin_alpha_N"/>
</dbReference>
<feature type="domain" description="ASPIC/UnbV" evidence="2">
    <location>
        <begin position="462"/>
        <end position="534"/>
    </location>
</feature>
<comment type="caution">
    <text evidence="3">The sequence shown here is derived from an EMBL/GenBank/DDBJ whole genome shotgun (WGS) entry which is preliminary data.</text>
</comment>
<dbReference type="EMBL" id="DRGL01000033">
    <property type="protein sequence ID" value="HEA21148.1"/>
    <property type="molecule type" value="Genomic_DNA"/>
</dbReference>